<dbReference type="InterPro" id="IPR037066">
    <property type="entry name" value="Plug_dom_sf"/>
</dbReference>
<dbReference type="RefSeq" id="WP_394399279.1">
    <property type="nucleotide sequence ID" value="NZ_JBIGHW010000009.1"/>
</dbReference>
<accession>A0ABW7FLM6</accession>
<evidence type="ECO:0000256" key="7">
    <source>
        <dbReference type="ARBA" id="ARBA00023136"/>
    </source>
</evidence>
<evidence type="ECO:0000256" key="5">
    <source>
        <dbReference type="ARBA" id="ARBA00022692"/>
    </source>
</evidence>
<dbReference type="EMBL" id="JBIGHW010000009">
    <property type="protein sequence ID" value="MFG6442242.1"/>
    <property type="molecule type" value="Genomic_DNA"/>
</dbReference>
<keyword evidence="6 11" id="KW-0798">TonB box</keyword>
<evidence type="ECO:0000256" key="8">
    <source>
        <dbReference type="ARBA" id="ARBA00023170"/>
    </source>
</evidence>
<keyword evidence="4 10" id="KW-1134">Transmembrane beta strand</keyword>
<dbReference type="InterPro" id="IPR039426">
    <property type="entry name" value="TonB-dep_rcpt-like"/>
</dbReference>
<keyword evidence="8 15" id="KW-0675">Receptor</keyword>
<comment type="caution">
    <text evidence="15">The sequence shown here is derived from an EMBL/GenBank/DDBJ whole genome shotgun (WGS) entry which is preliminary data.</text>
</comment>
<evidence type="ECO:0000256" key="3">
    <source>
        <dbReference type="ARBA" id="ARBA00022448"/>
    </source>
</evidence>
<comment type="similarity">
    <text evidence="2 10 11">Belongs to the TonB-dependent receptor family.</text>
</comment>
<feature type="signal peptide" evidence="12">
    <location>
        <begin position="1"/>
        <end position="25"/>
    </location>
</feature>
<dbReference type="SUPFAM" id="SSF56935">
    <property type="entry name" value="Porins"/>
    <property type="match status" value="1"/>
</dbReference>
<evidence type="ECO:0000259" key="13">
    <source>
        <dbReference type="Pfam" id="PF00593"/>
    </source>
</evidence>
<comment type="subcellular location">
    <subcellularLocation>
        <location evidence="1 10">Cell outer membrane</location>
        <topology evidence="1 10">Multi-pass membrane protein</topology>
    </subcellularLocation>
</comment>
<feature type="chain" id="PRO_5047070729" evidence="12">
    <location>
        <begin position="26"/>
        <end position="982"/>
    </location>
</feature>
<feature type="domain" description="TonB-dependent receptor-like beta-barrel" evidence="13">
    <location>
        <begin position="503"/>
        <end position="943"/>
    </location>
</feature>
<evidence type="ECO:0000256" key="6">
    <source>
        <dbReference type="ARBA" id="ARBA00023077"/>
    </source>
</evidence>
<proteinExistence type="inferred from homology"/>
<dbReference type="Pfam" id="PF00593">
    <property type="entry name" value="TonB_dep_Rec_b-barrel"/>
    <property type="match status" value="1"/>
</dbReference>
<evidence type="ECO:0000256" key="2">
    <source>
        <dbReference type="ARBA" id="ARBA00009810"/>
    </source>
</evidence>
<reference evidence="15 16" key="1">
    <citation type="submission" date="2024-08" db="EMBL/GenBank/DDBJ databases">
        <authorList>
            <person name="Lu H."/>
        </authorList>
    </citation>
    <scope>NUCLEOTIDE SEQUENCE [LARGE SCALE GENOMIC DNA]</scope>
    <source>
        <strain evidence="15 16">LKC17W</strain>
    </source>
</reference>
<keyword evidence="3 10" id="KW-0813">Transport</keyword>
<name>A0ABW7FLM6_9BURK</name>
<dbReference type="InterPro" id="IPR000531">
    <property type="entry name" value="Beta-barrel_TonB"/>
</dbReference>
<evidence type="ECO:0000256" key="1">
    <source>
        <dbReference type="ARBA" id="ARBA00004571"/>
    </source>
</evidence>
<keyword evidence="9 10" id="KW-0998">Cell outer membrane</keyword>
<protein>
    <submittedName>
        <fullName evidence="15">TonB-dependent receptor domain-containing protein</fullName>
    </submittedName>
</protein>
<feature type="domain" description="TonB-dependent receptor plug" evidence="14">
    <location>
        <begin position="50"/>
        <end position="169"/>
    </location>
</feature>
<dbReference type="PROSITE" id="PS52016">
    <property type="entry name" value="TONB_DEPENDENT_REC_3"/>
    <property type="match status" value="1"/>
</dbReference>
<evidence type="ECO:0000259" key="14">
    <source>
        <dbReference type="Pfam" id="PF07715"/>
    </source>
</evidence>
<dbReference type="PANTHER" id="PTHR47234:SF2">
    <property type="entry name" value="TONB-DEPENDENT RECEPTOR"/>
    <property type="match status" value="1"/>
</dbReference>
<evidence type="ECO:0000256" key="10">
    <source>
        <dbReference type="PROSITE-ProRule" id="PRU01360"/>
    </source>
</evidence>
<dbReference type="Gene3D" id="2.170.130.10">
    <property type="entry name" value="TonB-dependent receptor, plug domain"/>
    <property type="match status" value="1"/>
</dbReference>
<gene>
    <name evidence="15" type="ORF">ACG0Z3_16285</name>
</gene>
<evidence type="ECO:0000313" key="16">
    <source>
        <dbReference type="Proteomes" id="UP001606301"/>
    </source>
</evidence>
<dbReference type="InterPro" id="IPR036942">
    <property type="entry name" value="Beta-barrel_TonB_sf"/>
</dbReference>
<evidence type="ECO:0000256" key="9">
    <source>
        <dbReference type="ARBA" id="ARBA00023237"/>
    </source>
</evidence>
<sequence>MPRTRPMRPHWFAAAFALLAAQAQAQTATEPVNKIERVEVTGSLIKRIDRATPSVVQSITREEIRSSGYATVDEMLRANSAVDASSIQDGAASGFVGGLSTISLRGFGSQGTLVLINGRRIAPVGAVDINFGRGSLINTNTIPKGAIDRIDILKDGASALYGSDAMAGVINYVLRKDFQGLEGNVGYSANDQGVGAQKTGGLTFGFGNIDTQRFNVFGGIDVAKRDSVMHSELKDRGDQAAYDRYLNATASGTTNGLTRFTPDSVASLYSSYYRVPTSTAGSSTVNGASVANNSPFGANYLGTLPGCPAELTVGKGVPLRPVGLGPTGPSLRDGQCRFNLDNADEAISAQERVSGMLRGTFALSNDLTAYADVMVSKTKTTERGAPRTLTTGIFSTATAPTAVTWPKLDGTFLRQSAIVLPVGHPDNPTNGTANAQPVQLIHRFEDVPANDISTLQSGRFLLGLEGVIAGWDVDAAVMHSKQENERVQQNRLRSSKLTASIASGTYRFGKVNTPEAIASIGSDAINTGDSTITSVDARASRELFDLPGGRAAIALGAEYRQEELNSIPDANYLAGDYIGLVANGASGKRKASAAFSELSLPVLKQLELQAALRFEHYSDFGNSTTGKLGFKWAAIPSMLAVRGTAATGFRAPSISQIGDSYLASFHNFQDYAVVDNLRCNNGVSRADPPVLRDCNVLGRTTTNAAGSIPTVVSANRNLKPEESKSFTLGVLISPSKEIDLSLDAWYFRRNQEIRVQRGVDLMERFNADPVAYAASVIRDPNPATWLPGVQNSGPILALVRQYGNFQYTKTAGLDYELNVRLPAGNWGKFGGKLSGSYTQRFDQLVLAGGTVDRLAGTATADLPKTKATLEVNWKGEELSAWTRYNHQDALWRTTTAGCLSSTTAANVLLQQDNGCFVGREGTLDFGGAYRGIKDLVISASLLNVTNSYRRATNIPSAFTYWDAGTTAQLGRRFNVSVDYVFK</sequence>
<dbReference type="Proteomes" id="UP001606301">
    <property type="component" value="Unassembled WGS sequence"/>
</dbReference>
<dbReference type="Gene3D" id="2.40.170.20">
    <property type="entry name" value="TonB-dependent receptor, beta-barrel domain"/>
    <property type="match status" value="1"/>
</dbReference>
<evidence type="ECO:0000256" key="11">
    <source>
        <dbReference type="RuleBase" id="RU003357"/>
    </source>
</evidence>
<keyword evidence="7 10" id="KW-0472">Membrane</keyword>
<dbReference type="Pfam" id="PF07715">
    <property type="entry name" value="Plug"/>
    <property type="match status" value="1"/>
</dbReference>
<dbReference type="InterPro" id="IPR012910">
    <property type="entry name" value="Plug_dom"/>
</dbReference>
<dbReference type="PANTHER" id="PTHR47234">
    <property type="match status" value="1"/>
</dbReference>
<evidence type="ECO:0000256" key="4">
    <source>
        <dbReference type="ARBA" id="ARBA00022452"/>
    </source>
</evidence>
<organism evidence="15 16">
    <name type="scientific">Pelomonas margarita</name>
    <dbReference type="NCBI Taxonomy" id="3299031"/>
    <lineage>
        <taxon>Bacteria</taxon>
        <taxon>Pseudomonadati</taxon>
        <taxon>Pseudomonadota</taxon>
        <taxon>Betaproteobacteria</taxon>
        <taxon>Burkholderiales</taxon>
        <taxon>Sphaerotilaceae</taxon>
        <taxon>Roseateles</taxon>
    </lineage>
</organism>
<keyword evidence="12" id="KW-0732">Signal</keyword>
<evidence type="ECO:0000313" key="15">
    <source>
        <dbReference type="EMBL" id="MFG6442242.1"/>
    </source>
</evidence>
<keyword evidence="16" id="KW-1185">Reference proteome</keyword>
<keyword evidence="5 10" id="KW-0812">Transmembrane</keyword>
<evidence type="ECO:0000256" key="12">
    <source>
        <dbReference type="SAM" id="SignalP"/>
    </source>
</evidence>